<evidence type="ECO:0000256" key="9">
    <source>
        <dbReference type="SAM" id="SignalP"/>
    </source>
</evidence>
<evidence type="ECO:0000256" key="1">
    <source>
        <dbReference type="ARBA" id="ARBA00004127"/>
    </source>
</evidence>
<evidence type="ECO:0000256" key="7">
    <source>
        <dbReference type="ARBA" id="ARBA00023170"/>
    </source>
</evidence>
<feature type="domain" description="Methuselah N-terminal" evidence="10">
    <location>
        <begin position="21"/>
        <end position="149"/>
    </location>
</feature>
<keyword evidence="3" id="KW-0812">Transmembrane</keyword>
<evidence type="ECO:0000259" key="10">
    <source>
        <dbReference type="Pfam" id="PF06652"/>
    </source>
</evidence>
<organism evidence="11 12">
    <name type="scientific">Psylliodes chrysocephalus</name>
    <dbReference type="NCBI Taxonomy" id="3402493"/>
    <lineage>
        <taxon>Eukaryota</taxon>
        <taxon>Metazoa</taxon>
        <taxon>Ecdysozoa</taxon>
        <taxon>Arthropoda</taxon>
        <taxon>Hexapoda</taxon>
        <taxon>Insecta</taxon>
        <taxon>Pterygota</taxon>
        <taxon>Neoptera</taxon>
        <taxon>Endopterygota</taxon>
        <taxon>Coleoptera</taxon>
        <taxon>Polyphaga</taxon>
        <taxon>Cucujiformia</taxon>
        <taxon>Chrysomeloidea</taxon>
        <taxon>Chrysomelidae</taxon>
        <taxon>Galerucinae</taxon>
        <taxon>Alticini</taxon>
        <taxon>Psylliodes</taxon>
    </lineage>
</organism>
<evidence type="ECO:0000313" key="11">
    <source>
        <dbReference type="EMBL" id="CAH1099153.1"/>
    </source>
</evidence>
<keyword evidence="7" id="KW-0675">Receptor</keyword>
<keyword evidence="5" id="KW-1133">Transmembrane helix</keyword>
<keyword evidence="6" id="KW-0297">G-protein coupled receptor</keyword>
<keyword evidence="8" id="KW-0807">Transducer</keyword>
<dbReference type="Proteomes" id="UP001153636">
    <property type="component" value="Chromosome 1"/>
</dbReference>
<evidence type="ECO:0000256" key="6">
    <source>
        <dbReference type="ARBA" id="ARBA00023040"/>
    </source>
</evidence>
<dbReference type="GO" id="GO:0012505">
    <property type="term" value="C:endomembrane system"/>
    <property type="evidence" value="ECO:0007669"/>
    <property type="project" value="UniProtKB-SubCell"/>
</dbReference>
<dbReference type="Pfam" id="PF06652">
    <property type="entry name" value="Methuselah_N"/>
    <property type="match status" value="2"/>
</dbReference>
<dbReference type="InterPro" id="IPR010596">
    <property type="entry name" value="Methuselah_N_dom"/>
</dbReference>
<proteinExistence type="inferred from homology"/>
<sequence>MFLKIHVFLAVIILLVQSVLSEVKLNHETRDCERWCRRTPCIRKCCPEHQVLIKKRCTTSSAYEFSFKSYDGLQEITNVTVRYNVIHRNSCKTDERLKLNPQFDDVDLFYVQRNGTLLKPYDEIMPRISYQFYCLENFVFTDRVELSAMVCYNDGDLEAKTDKQNACSGNNIRLNSLPAQMHGVDMYSKLLSIFILCFTTFLSNFVTGQTCQKFLTINITDGVRENNGINKDGIYYDAKDYFKSGNDTLGCVCNIRKCARKCCEQDEFMISNKCVKKLNNTTINFITYDYTTKISTSTNSDFFMVYGKDCPEKFSLFQAYEPVYLQNTGLLFYAEDDYSELYSIEKYCIDDIDGQISALLCEKATQQEKDLIIKGNEPSNDNVNDFVIIFGSQCPGRHYYLITPDSSDDIFLQENGSLINKAWETIYSVDKYCVDLFNNEMSALICESDEFEEDAVKLKINGSDIPICSKQINFTGYFCFINSITFVKYNLVKFRYCIGFGTFQTKLPANVNVESDMNKTENLEEIKVLRNCVSENCDFNKNLQPCCDDNYNCLNIFYNNFTKLFKPTEYCKEILMIYKKHDIELIAEEVIIKHKNNSYKFDEICKIHLPEDIHDEELNILCIKTSDKTINSSLIEDIDFENFTDLVIRKCCESDEVMKGKTCERSKNISKLFYSTLRSRTDIDNFVYQKLQCGENNERTIIDEFEISNNGSIYWVQVDEFKELDSYCLELITDRKGDYVFQALICVSENEVLDISDVPIAVAVETKCPEILSVDITDGEANGSDIIKNQIQYEKSNYYNISDGTIYGCVCNIKICVRKCCKEAESLLNNICVPSNNSISDFMLYNLKKIDKRKAKKLYYIHDNSCEPTFLKILLEGEFYLQSNGSLYGLDLYMENYVMYPPTNYCLDYDVGDQTQSAYICVPDEDEDISAVTRTSVRYYVELF</sequence>
<accession>A0A9P0G417</accession>
<evidence type="ECO:0000256" key="2">
    <source>
        <dbReference type="ARBA" id="ARBA00008979"/>
    </source>
</evidence>
<protein>
    <recommendedName>
        <fullName evidence="10">Methuselah N-terminal domain-containing protein</fullName>
    </recommendedName>
</protein>
<gene>
    <name evidence="11" type="ORF">PSYICH_LOCUS1010</name>
</gene>
<evidence type="ECO:0000256" key="3">
    <source>
        <dbReference type="ARBA" id="ARBA00022692"/>
    </source>
</evidence>
<dbReference type="GO" id="GO:0008528">
    <property type="term" value="F:G protein-coupled peptide receptor activity"/>
    <property type="evidence" value="ECO:0007669"/>
    <property type="project" value="TreeGrafter"/>
</dbReference>
<comment type="subcellular location">
    <subcellularLocation>
        <location evidence="1">Endomembrane system</location>
        <topology evidence="1">Multi-pass membrane protein</topology>
    </subcellularLocation>
</comment>
<dbReference type="SUPFAM" id="SSF63877">
    <property type="entry name" value="Methuselah ectodomain"/>
    <property type="match status" value="3"/>
</dbReference>
<evidence type="ECO:0000256" key="4">
    <source>
        <dbReference type="ARBA" id="ARBA00022729"/>
    </source>
</evidence>
<dbReference type="InterPro" id="IPR023311">
    <property type="entry name" value="Methusela_ecto_dom_2"/>
</dbReference>
<dbReference type="PANTHER" id="PTHR47154:SF2">
    <property type="entry name" value="G-PROTEIN COUPLED RECEPTOR MTH-RELATED"/>
    <property type="match status" value="1"/>
</dbReference>
<comment type="similarity">
    <text evidence="2">Belongs to the G-protein coupled receptor 2 family. Mth subfamily.</text>
</comment>
<dbReference type="Gene3D" id="2.170.180.11">
    <property type="entry name" value="Methuselah ectodomain, domain 2"/>
    <property type="match status" value="4"/>
</dbReference>
<name>A0A9P0G417_9CUCU</name>
<evidence type="ECO:0000256" key="5">
    <source>
        <dbReference type="ARBA" id="ARBA00022989"/>
    </source>
</evidence>
<evidence type="ECO:0000313" key="12">
    <source>
        <dbReference type="Proteomes" id="UP001153636"/>
    </source>
</evidence>
<keyword evidence="12" id="KW-1185">Reference proteome</keyword>
<reference evidence="11" key="1">
    <citation type="submission" date="2022-01" db="EMBL/GenBank/DDBJ databases">
        <authorList>
            <person name="King R."/>
        </authorList>
    </citation>
    <scope>NUCLEOTIDE SEQUENCE</scope>
</reference>
<keyword evidence="4 9" id="KW-0732">Signal</keyword>
<dbReference type="EMBL" id="OV651813">
    <property type="protein sequence ID" value="CAH1099153.1"/>
    <property type="molecule type" value="Genomic_DNA"/>
</dbReference>
<dbReference type="InterPro" id="IPR036272">
    <property type="entry name" value="Methuselah_N_sf"/>
</dbReference>
<dbReference type="OrthoDB" id="6767429at2759"/>
<dbReference type="InterPro" id="IPR051384">
    <property type="entry name" value="Mth_GPCR"/>
</dbReference>
<feature type="chain" id="PRO_5040388415" description="Methuselah N-terminal domain-containing protein" evidence="9">
    <location>
        <begin position="22"/>
        <end position="944"/>
    </location>
</feature>
<keyword evidence="5" id="KW-0472">Membrane</keyword>
<feature type="signal peptide" evidence="9">
    <location>
        <begin position="1"/>
        <end position="21"/>
    </location>
</feature>
<evidence type="ECO:0000256" key="8">
    <source>
        <dbReference type="ARBA" id="ARBA00023224"/>
    </source>
</evidence>
<dbReference type="AlphaFoldDB" id="A0A9P0G417"/>
<dbReference type="GO" id="GO:0005886">
    <property type="term" value="C:plasma membrane"/>
    <property type="evidence" value="ECO:0007669"/>
    <property type="project" value="TreeGrafter"/>
</dbReference>
<feature type="domain" description="Methuselah N-terminal" evidence="10">
    <location>
        <begin position="247"/>
        <end position="351"/>
    </location>
</feature>
<dbReference type="PANTHER" id="PTHR47154">
    <property type="entry name" value="G-PROTEIN COUPLED RECEPTOR MTH-RELATED"/>
    <property type="match status" value="1"/>
</dbReference>